<evidence type="ECO:0008006" key="3">
    <source>
        <dbReference type="Google" id="ProtNLM"/>
    </source>
</evidence>
<protein>
    <recommendedName>
        <fullName evidence="3">Ubiquitin-like domain-containing protein</fullName>
    </recommendedName>
</protein>
<comment type="caution">
    <text evidence="1">The sequence shown here is derived from an EMBL/GenBank/DDBJ whole genome shotgun (WGS) entry which is preliminary data.</text>
</comment>
<reference evidence="1 2" key="2">
    <citation type="journal article" date="2018" name="New Phytol.">
        <title>High intraspecific genome diversity in the model arbuscular mycorrhizal symbiont Rhizophagus irregularis.</title>
        <authorList>
            <person name="Chen E.C.H."/>
            <person name="Morin E."/>
            <person name="Beaudet D."/>
            <person name="Noel J."/>
            <person name="Yildirir G."/>
            <person name="Ndikumana S."/>
            <person name="Charron P."/>
            <person name="St-Onge C."/>
            <person name="Giorgi J."/>
            <person name="Kruger M."/>
            <person name="Marton T."/>
            <person name="Ropars J."/>
            <person name="Grigoriev I.V."/>
            <person name="Hainaut M."/>
            <person name="Henrissat B."/>
            <person name="Roux C."/>
            <person name="Martin F."/>
            <person name="Corradi N."/>
        </authorList>
    </citation>
    <scope>NUCLEOTIDE SEQUENCE [LARGE SCALE GENOMIC DNA]</scope>
    <source>
        <strain evidence="1 2">DAOM 197198</strain>
    </source>
</reference>
<feature type="non-terminal residue" evidence="1">
    <location>
        <position position="1"/>
    </location>
</feature>
<name>A0A2P4PXI1_RHIID</name>
<feature type="non-terminal residue" evidence="1">
    <location>
        <position position="120"/>
    </location>
</feature>
<organism evidence="1 2">
    <name type="scientific">Rhizophagus irregularis (strain DAOM 181602 / DAOM 197198 / MUCL 43194)</name>
    <name type="common">Arbuscular mycorrhizal fungus</name>
    <name type="synonym">Glomus intraradices</name>
    <dbReference type="NCBI Taxonomy" id="747089"/>
    <lineage>
        <taxon>Eukaryota</taxon>
        <taxon>Fungi</taxon>
        <taxon>Fungi incertae sedis</taxon>
        <taxon>Mucoromycota</taxon>
        <taxon>Glomeromycotina</taxon>
        <taxon>Glomeromycetes</taxon>
        <taxon>Glomerales</taxon>
        <taxon>Glomeraceae</taxon>
        <taxon>Rhizophagus</taxon>
    </lineage>
</organism>
<reference evidence="1 2" key="1">
    <citation type="journal article" date="2013" name="Proc. Natl. Acad. Sci. U.S.A.">
        <title>Genome of an arbuscular mycorrhizal fungus provides insight into the oldest plant symbiosis.</title>
        <authorList>
            <person name="Tisserant E."/>
            <person name="Malbreil M."/>
            <person name="Kuo A."/>
            <person name="Kohler A."/>
            <person name="Symeonidi A."/>
            <person name="Balestrini R."/>
            <person name="Charron P."/>
            <person name="Duensing N."/>
            <person name="Frei Dit Frey N."/>
            <person name="Gianinazzi-Pearson V."/>
            <person name="Gilbert L.B."/>
            <person name="Handa Y."/>
            <person name="Herr J.R."/>
            <person name="Hijri M."/>
            <person name="Koul R."/>
            <person name="Kawaguchi M."/>
            <person name="Krajinski F."/>
            <person name="Lammers P.J."/>
            <person name="Masclaux F.G."/>
            <person name="Murat C."/>
            <person name="Morin E."/>
            <person name="Ndikumana S."/>
            <person name="Pagni M."/>
            <person name="Petitpierre D."/>
            <person name="Requena N."/>
            <person name="Rosikiewicz P."/>
            <person name="Riley R."/>
            <person name="Saito K."/>
            <person name="San Clemente H."/>
            <person name="Shapiro H."/>
            <person name="van Tuinen D."/>
            <person name="Becard G."/>
            <person name="Bonfante P."/>
            <person name="Paszkowski U."/>
            <person name="Shachar-Hill Y.Y."/>
            <person name="Tuskan G.A."/>
            <person name="Young P.W."/>
            <person name="Sanders I.R."/>
            <person name="Henrissat B."/>
            <person name="Rensing S.A."/>
            <person name="Grigoriev I.V."/>
            <person name="Corradi N."/>
            <person name="Roux C."/>
            <person name="Martin F."/>
        </authorList>
    </citation>
    <scope>NUCLEOTIDE SEQUENCE [LARGE SCALE GENOMIC DNA]</scope>
    <source>
        <strain evidence="1 2">DAOM 197198</strain>
    </source>
</reference>
<evidence type="ECO:0000313" key="1">
    <source>
        <dbReference type="EMBL" id="POG70092.1"/>
    </source>
</evidence>
<dbReference type="Proteomes" id="UP000018888">
    <property type="component" value="Unassembled WGS sequence"/>
</dbReference>
<sequence>KKKKKMSSEKFKEINVFIKIIDSSGCIIKKLNPDDRLSEIRKELESRNDIDDMLLFSKKKNDDEFGELKREDEEKFPLNEIITVENGLDTLYLKRIYWEFLNRQHKLDYGRIMSFDGIKI</sequence>
<dbReference type="AlphaFoldDB" id="A0A2P4PXI1"/>
<keyword evidence="2" id="KW-1185">Reference proteome</keyword>
<gene>
    <name evidence="1" type="ORF">GLOIN_2v1619343</name>
</gene>
<dbReference type="EMBL" id="AUPC02000125">
    <property type="protein sequence ID" value="POG70092.1"/>
    <property type="molecule type" value="Genomic_DNA"/>
</dbReference>
<evidence type="ECO:0000313" key="2">
    <source>
        <dbReference type="Proteomes" id="UP000018888"/>
    </source>
</evidence>
<proteinExistence type="predicted"/>
<accession>A0A2P4PXI1</accession>